<dbReference type="EMBL" id="CP026095">
    <property type="protein sequence ID" value="AZV43681.1"/>
    <property type="molecule type" value="Genomic_DNA"/>
</dbReference>
<reference evidence="1 2" key="1">
    <citation type="submission" date="2018-01" db="EMBL/GenBank/DDBJ databases">
        <title>Bacillus asahii Genome sequencing and assembly.</title>
        <authorList>
            <person name="Jiang H."/>
            <person name="Feng Y."/>
            <person name="Zhao F."/>
            <person name="Lin X."/>
        </authorList>
    </citation>
    <scope>NUCLEOTIDE SEQUENCE [LARGE SCALE GENOMIC DNA]</scope>
    <source>
        <strain evidence="1 2">OM18</strain>
    </source>
</reference>
<evidence type="ECO:0000313" key="1">
    <source>
        <dbReference type="EMBL" id="AZV43681.1"/>
    </source>
</evidence>
<dbReference type="Proteomes" id="UP000283095">
    <property type="component" value="Chromosome"/>
</dbReference>
<dbReference type="AlphaFoldDB" id="A0A3Q9RPZ4"/>
<organism evidence="1 2">
    <name type="scientific">Peribacillus asahii</name>
    <dbReference type="NCBI Taxonomy" id="228899"/>
    <lineage>
        <taxon>Bacteria</taxon>
        <taxon>Bacillati</taxon>
        <taxon>Bacillota</taxon>
        <taxon>Bacilli</taxon>
        <taxon>Bacillales</taxon>
        <taxon>Bacillaceae</taxon>
        <taxon>Peribacillus</taxon>
    </lineage>
</organism>
<protein>
    <submittedName>
        <fullName evidence="1">Uncharacterized protein</fullName>
    </submittedName>
</protein>
<sequence length="59" mass="6775">MTKIITVKMNDDFTCKCGNDVMDSGFHPCDKKGNEIEPATTWEGYYKCAKCDKIYLDEE</sequence>
<dbReference type="RefSeq" id="WP_127760804.1">
    <property type="nucleotide sequence ID" value="NZ_CP026095.1"/>
</dbReference>
<dbReference type="OrthoDB" id="770050at2"/>
<name>A0A3Q9RPZ4_9BACI</name>
<proteinExistence type="predicted"/>
<evidence type="ECO:0000313" key="2">
    <source>
        <dbReference type="Proteomes" id="UP000283095"/>
    </source>
</evidence>
<dbReference type="KEGG" id="pasa:BAOM_3072"/>
<gene>
    <name evidence="1" type="ORF">BAOM_3072</name>
</gene>
<accession>A0A3Q9RPZ4</accession>